<evidence type="ECO:0000256" key="2">
    <source>
        <dbReference type="SAM" id="Phobius"/>
    </source>
</evidence>
<keyword evidence="2" id="KW-0472">Membrane</keyword>
<protein>
    <submittedName>
        <fullName evidence="3">DUF4012 domain-containing protein</fullName>
    </submittedName>
</protein>
<evidence type="ECO:0000256" key="1">
    <source>
        <dbReference type="SAM" id="MobiDB-lite"/>
    </source>
</evidence>
<dbReference type="EMBL" id="CP035758">
    <property type="protein sequence ID" value="QBD81460.1"/>
    <property type="molecule type" value="Genomic_DNA"/>
</dbReference>
<feature type="compositionally biased region" description="Polar residues" evidence="1">
    <location>
        <begin position="176"/>
        <end position="186"/>
    </location>
</feature>
<evidence type="ECO:0000313" key="3">
    <source>
        <dbReference type="EMBL" id="QBD81460.1"/>
    </source>
</evidence>
<feature type="region of interest" description="Disordered" evidence="1">
    <location>
        <begin position="1"/>
        <end position="276"/>
    </location>
</feature>
<feature type="transmembrane region" description="Helical" evidence="2">
    <location>
        <begin position="295"/>
        <end position="320"/>
    </location>
</feature>
<keyword evidence="2" id="KW-0812">Transmembrane</keyword>
<organism evidence="3 4">
    <name type="scientific">Ktedonosporobacter rubrisoli</name>
    <dbReference type="NCBI Taxonomy" id="2509675"/>
    <lineage>
        <taxon>Bacteria</taxon>
        <taxon>Bacillati</taxon>
        <taxon>Chloroflexota</taxon>
        <taxon>Ktedonobacteria</taxon>
        <taxon>Ktedonobacterales</taxon>
        <taxon>Ktedonosporobacteraceae</taxon>
        <taxon>Ktedonosporobacter</taxon>
    </lineage>
</organism>
<evidence type="ECO:0000313" key="4">
    <source>
        <dbReference type="Proteomes" id="UP000290365"/>
    </source>
</evidence>
<dbReference type="OrthoDB" id="136722at2"/>
<dbReference type="Pfam" id="PF13196">
    <property type="entry name" value="DUF4012"/>
    <property type="match status" value="1"/>
</dbReference>
<dbReference type="Proteomes" id="UP000290365">
    <property type="component" value="Chromosome"/>
</dbReference>
<dbReference type="KEGG" id="kbs:EPA93_38020"/>
<gene>
    <name evidence="3" type="ORF">EPA93_38020</name>
</gene>
<dbReference type="RefSeq" id="WP_129892521.1">
    <property type="nucleotide sequence ID" value="NZ_CP035758.1"/>
</dbReference>
<keyword evidence="4" id="KW-1185">Reference proteome</keyword>
<keyword evidence="2" id="KW-1133">Transmembrane helix</keyword>
<dbReference type="InterPro" id="IPR025101">
    <property type="entry name" value="DUF4012"/>
</dbReference>
<accession>A0A4P6K1B8</accession>
<proteinExistence type="predicted"/>
<sequence length="999" mass="109178">MAIDKDAQEGFSAGIMPQEKPSDLEYNDEWVEAEQWVEPVKDSPEADNVEASTRREDSSALPTTVLAPESLDQHSESLATATVAEIETASKQKVPTETGQQGQAEHVTAQPGAEAMQEAALEPKPAENVAQGMAAKLSEAKPKQETPALTQEIAQGEADEQEAREQIISAIESRVNVLSEQQTQLPSEIVPTDVAEEQPEVTSEPKSEEITEPASEPKSEPTTEEKSEEITEPTSGEITESKSGETSAASIEEKKEAPAETETGEQSKGAKPRPFSRLADKLPDRVRVLALRHRVIAIGLLVLVLFGIVAPLLVTASYGIRAYATYTSLRTHASDGYQHLLNIKTIFSGAKAHPTGVLDVAKLQQAGKELQAARSDFVKVRDMLDNSDVLHTITQYLPQYRATISSARAASQIGIDVSEIGQRLIATALTFAPRFHGGSILSSNTKAPLITAHDIDLLSTTLAALLPLVDDMQVQARHISFSSLPLDSHSLSQLQQYLQMLPQVKNVLLQAQSLLPSAGWLLGVEQPRTFLVQTMDRSELRATGGFTGQFGELQISQGRIAPFSLRDISAVEYSDNNATLGQQAPQAYRSWWPFANWGLRDSNLSADFPASARIAIEQYNLEVHRKVDGVVLFTPFLVEHIMNITGPIQVPRYNETITAQNLEQRLHYYQLDNAAIRKIELIEHVEDPAQARKLFTSEVAHQLMDRVRHASPEELMAIGLQLLQDLKTRDLQIYLTNTQLEDFLVRYGYAGQIDRSPTHDGLYIVQANVSASKASQYVRTTIHDTVSLDPSGGATHLLQLRLAYTQIGPVYGLDTYRDYVRVYVPPSAKFLWGNGFDTGEPLCGGPLAACAPQGIYPGDELVCPTGQYQAGASAPMLGDPYAGQWHPLDKIGPPNNLKSDEPGRGMFAGYVIVPKNCTMTVTLSWYVPPLGTYNLLVQRQAATFPELDLSILSTPGDCAALKTAGLYFNGILTNDMSFALKAKTNSRDTTTSCYEQPGV</sequence>
<dbReference type="AlphaFoldDB" id="A0A4P6K1B8"/>
<feature type="compositionally biased region" description="Basic and acidic residues" evidence="1">
    <location>
        <begin position="203"/>
        <end position="229"/>
    </location>
</feature>
<feature type="compositionally biased region" description="Polar residues" evidence="1">
    <location>
        <begin position="89"/>
        <end position="103"/>
    </location>
</feature>
<reference evidence="3 4" key="1">
    <citation type="submission" date="2019-01" db="EMBL/GenBank/DDBJ databases">
        <title>Ktedonosporobacter rubrisoli SCAWS-G2.</title>
        <authorList>
            <person name="Huang Y."/>
            <person name="Yan B."/>
        </authorList>
    </citation>
    <scope>NUCLEOTIDE SEQUENCE [LARGE SCALE GENOMIC DNA]</scope>
    <source>
        <strain evidence="3 4">SCAWS-G2</strain>
    </source>
</reference>
<name>A0A4P6K1B8_KTERU</name>